<keyword evidence="1" id="KW-0472">Membrane</keyword>
<protein>
    <submittedName>
        <fullName evidence="2">Uncharacterized protein</fullName>
    </submittedName>
</protein>
<organism evidence="2 3">
    <name type="scientific">Diplodia corticola</name>
    <dbReference type="NCBI Taxonomy" id="236234"/>
    <lineage>
        <taxon>Eukaryota</taxon>
        <taxon>Fungi</taxon>
        <taxon>Dikarya</taxon>
        <taxon>Ascomycota</taxon>
        <taxon>Pezizomycotina</taxon>
        <taxon>Dothideomycetes</taxon>
        <taxon>Dothideomycetes incertae sedis</taxon>
        <taxon>Botryosphaeriales</taxon>
        <taxon>Botryosphaeriaceae</taxon>
        <taxon>Diplodia</taxon>
    </lineage>
</organism>
<dbReference type="PANTHER" id="PTHR42085">
    <property type="entry name" value="F-BOX DOMAIN-CONTAINING PROTEIN"/>
    <property type="match status" value="1"/>
</dbReference>
<keyword evidence="1" id="KW-0812">Transmembrane</keyword>
<sequence>MVLVMATAPANFLLASWTLPVWTLILATALSLPLLVYYQQRRSSKAEPFFNFAGLPAEIRNMVYEELVEPDCNPSFPTEAMRSPRPLRMMSWIPSQKKPSYPKYGILLASRQLHREFMDVLCKRATFTLNVDRSNEQSTNPWPLSRDSVCKIRSCEIRIIATSNMLGSRDPRSMPRDWGLRNRVSRSLSAMRRVEKLRLHVHAVPDRMWNPLWLWSQVSQQFKDLAEPRFTAITFGLESWTLGENCLKRDEEGRWKWTCPADHVVTDDPEGWQPIREFCAALYLECRECQRSRAENAGSA</sequence>
<keyword evidence="3" id="KW-1185">Reference proteome</keyword>
<dbReference type="AlphaFoldDB" id="A0A1J9QNS0"/>
<dbReference type="InterPro" id="IPR038883">
    <property type="entry name" value="AN11006-like"/>
</dbReference>
<name>A0A1J9QNS0_9PEZI</name>
<dbReference type="PANTHER" id="PTHR42085:SF1">
    <property type="entry name" value="F-BOX DOMAIN-CONTAINING PROTEIN"/>
    <property type="match status" value="1"/>
</dbReference>
<accession>A0A1J9QNS0</accession>
<proteinExistence type="predicted"/>
<reference evidence="2 3" key="1">
    <citation type="submission" date="2016-10" db="EMBL/GenBank/DDBJ databases">
        <title>Proteomics and genomics reveal pathogen-plant mechanisms compatible with a hemibiotrophic lifestyle of Diplodia corticola.</title>
        <authorList>
            <person name="Fernandes I."/>
            <person name="De Jonge R."/>
            <person name="Van De Peer Y."/>
            <person name="Devreese B."/>
            <person name="Alves A."/>
            <person name="Esteves A.C."/>
        </authorList>
    </citation>
    <scope>NUCLEOTIDE SEQUENCE [LARGE SCALE GENOMIC DNA]</scope>
    <source>
        <strain evidence="2 3">CBS 112549</strain>
    </source>
</reference>
<gene>
    <name evidence="2" type="ORF">BKCO1_6600036</name>
</gene>
<dbReference type="EMBL" id="MNUE01000066">
    <property type="protein sequence ID" value="OJD30097.1"/>
    <property type="molecule type" value="Genomic_DNA"/>
</dbReference>
<dbReference type="Proteomes" id="UP000183809">
    <property type="component" value="Unassembled WGS sequence"/>
</dbReference>
<dbReference type="RefSeq" id="XP_020126357.1">
    <property type="nucleotide sequence ID" value="XM_020278295.1"/>
</dbReference>
<dbReference type="GeneID" id="31018556"/>
<feature type="transmembrane region" description="Helical" evidence="1">
    <location>
        <begin position="12"/>
        <end position="38"/>
    </location>
</feature>
<keyword evidence="1" id="KW-1133">Transmembrane helix</keyword>
<comment type="caution">
    <text evidence="2">The sequence shown here is derived from an EMBL/GenBank/DDBJ whole genome shotgun (WGS) entry which is preliminary data.</text>
</comment>
<evidence type="ECO:0000313" key="2">
    <source>
        <dbReference type="EMBL" id="OJD30097.1"/>
    </source>
</evidence>
<evidence type="ECO:0000313" key="3">
    <source>
        <dbReference type="Proteomes" id="UP000183809"/>
    </source>
</evidence>
<dbReference type="OrthoDB" id="62952at2759"/>
<evidence type="ECO:0000256" key="1">
    <source>
        <dbReference type="SAM" id="Phobius"/>
    </source>
</evidence>